<keyword evidence="5" id="KW-1185">Reference proteome</keyword>
<evidence type="ECO:0000259" key="3">
    <source>
        <dbReference type="Pfam" id="PF25221"/>
    </source>
</evidence>
<comment type="caution">
    <text evidence="4">The sequence shown here is derived from an EMBL/GenBank/DDBJ whole genome shotgun (WGS) entry which is preliminary data.</text>
</comment>
<dbReference type="Pfam" id="PF13387">
    <property type="entry name" value="Lnb_N"/>
    <property type="match status" value="1"/>
</dbReference>
<keyword evidence="1" id="KW-0472">Membrane</keyword>
<protein>
    <submittedName>
        <fullName evidence="4">DUF4105 domain-containing protein</fullName>
    </submittedName>
</protein>
<keyword evidence="1" id="KW-0812">Transmembrane</keyword>
<dbReference type="Proteomes" id="UP000244925">
    <property type="component" value="Unassembled WGS sequence"/>
</dbReference>
<dbReference type="InterPro" id="IPR025178">
    <property type="entry name" value="Lnb_N"/>
</dbReference>
<feature type="transmembrane region" description="Helical" evidence="1">
    <location>
        <begin position="384"/>
        <end position="403"/>
    </location>
</feature>
<sequence>MTTMRSACVKEIIAVAAILFGLPPYALSQPTGTKNPAEPDSTLTVSLLTAAPGDDIYELEGHAALRLKSSTYDMTVNWGLFDFDSPNFVYRFVKGETDYMAGAIPTAYFIEQYRREGRRLKEQTFNLTPEEAGRLRELVEINLMPENRTYRYNYIRDNCSTRCIDIVERAIGDSVYLGAPAGELAGNVSFRDMMAYHHRNYPWYQFGIDLALGNGIDHTLTNRQKAFAPTVLECQAEQALRPDGTPLTLGTEILVAGDEHGTALAPTPWWITPLAVCWAIFAVVISLTVADINRGSVSRWLDSLLFGAMGLTGCVIAFLIFISVHEATSPNWLILWLNPLCFIPAILEWSRRCRAFLICYHFVNFAAILTMTILMTVGEQNCNSAFIPLIACSALRSTSYIYISLCGKRKELTYSIKYSVRYS</sequence>
<feature type="transmembrane region" description="Helical" evidence="1">
    <location>
        <begin position="356"/>
        <end position="378"/>
    </location>
</feature>
<feature type="transmembrane region" description="Helical" evidence="1">
    <location>
        <begin position="330"/>
        <end position="349"/>
    </location>
</feature>
<feature type="transmembrane region" description="Helical" evidence="1">
    <location>
        <begin position="269"/>
        <end position="292"/>
    </location>
</feature>
<dbReference type="InterPro" id="IPR057436">
    <property type="entry name" value="5TMH_Lnb"/>
</dbReference>
<feature type="domain" description="Lnb N-terminal periplasmic" evidence="2">
    <location>
        <begin position="41"/>
        <end position="172"/>
    </location>
</feature>
<proteinExistence type="predicted"/>
<reference evidence="5" key="1">
    <citation type="submission" date="2018-02" db="EMBL/GenBank/DDBJ databases">
        <authorList>
            <person name="Clavel T."/>
            <person name="Strowig T."/>
        </authorList>
    </citation>
    <scope>NUCLEOTIDE SEQUENCE [LARGE SCALE GENOMIC DNA]</scope>
    <source>
        <strain evidence="5">DSM 100764</strain>
    </source>
</reference>
<evidence type="ECO:0000259" key="2">
    <source>
        <dbReference type="Pfam" id="PF13387"/>
    </source>
</evidence>
<feature type="transmembrane region" description="Helical" evidence="1">
    <location>
        <begin position="304"/>
        <end position="324"/>
    </location>
</feature>
<gene>
    <name evidence="4" type="ORF">C5O25_01095</name>
</gene>
<dbReference type="Pfam" id="PF25221">
    <property type="entry name" value="5TMH_Lnb"/>
    <property type="match status" value="1"/>
</dbReference>
<organism evidence="4 5">
    <name type="scientific">Paramuribaculum intestinale</name>
    <dbReference type="NCBI Taxonomy" id="2094151"/>
    <lineage>
        <taxon>Bacteria</taxon>
        <taxon>Pseudomonadati</taxon>
        <taxon>Bacteroidota</taxon>
        <taxon>Bacteroidia</taxon>
        <taxon>Bacteroidales</taxon>
        <taxon>Muribaculaceae</taxon>
        <taxon>Paramuribaculum</taxon>
    </lineage>
</organism>
<feature type="domain" description="Lnb-like transmembrane" evidence="3">
    <location>
        <begin position="268"/>
        <end position="404"/>
    </location>
</feature>
<evidence type="ECO:0000313" key="5">
    <source>
        <dbReference type="Proteomes" id="UP000244925"/>
    </source>
</evidence>
<evidence type="ECO:0000313" key="4">
    <source>
        <dbReference type="EMBL" id="PWB09835.1"/>
    </source>
</evidence>
<evidence type="ECO:0000256" key="1">
    <source>
        <dbReference type="SAM" id="Phobius"/>
    </source>
</evidence>
<name>A0A2V1J1G1_9BACT</name>
<dbReference type="EMBL" id="PUBV01000001">
    <property type="protein sequence ID" value="PWB09835.1"/>
    <property type="molecule type" value="Genomic_DNA"/>
</dbReference>
<dbReference type="RefSeq" id="WP_107034887.1">
    <property type="nucleotide sequence ID" value="NZ_CAQVSY010000004.1"/>
</dbReference>
<accession>A0A2V1J1G1</accession>
<keyword evidence="1" id="KW-1133">Transmembrane helix</keyword>
<dbReference type="AlphaFoldDB" id="A0A2V1J1G1"/>